<dbReference type="Proteomes" id="UP000225706">
    <property type="component" value="Unassembled WGS sequence"/>
</dbReference>
<evidence type="ECO:0000256" key="4">
    <source>
        <dbReference type="ARBA" id="ARBA00022840"/>
    </source>
</evidence>
<sequence>MDTLKESLAPKTFNKISHLAVLVWFVIGAIFLGIFTEVENTESRFDFRCGGAETENTDLVRGDCFQQYEEQYNKYGVPIYGFVTINFFLIALVCAIFSQIVRKTVDELSPSTRNGDRESQSRHREKQKSTGKQLFIAYCCQLSTRLVLGVLFMILQTQLLYPLRFPYKFDCYLTSGTNQPRNLSDAAQNSTQFHKCNNQRAEKKTFWMYAVLAVNGIYVAGILIETIYILSRARVETKFMKNSEFLKIHLNPNHDKSYQEPQKQEGRIQVVVMQPRVHDNLPTQPGLHPEPQRQDDVAQSQPREREHRPIQVEIHVHPQKQDDVIPPHPREQEHRPTKMESYQEPQRQNDVVPLPPRDQIGSHQEPQQPEGRSEHDIISPVQREPEQLQNSNLQLFIAETKKIIKENTQHLFELQPPFLGNPGEQTAVKYFTLDQIYTNLVVVPNRATYDFTANREEQLKVYPRPRTESQLKSLEDLLNDKSKKVLIVGRPGIGKTFCCTKLLRNWACKEVSEIHFDPAFLIKFRRFNSDNHLSLRELLVQSEHFPSDHLDDEVWKYILQHPESVLILFDGFDEFNHNANIIQWPASSPKSIEQKVPLQSLYYWLVTGKLLKNALILTTTRPTALSSIKRLPFDKTCEILGFTTEQIKEYVSRFCGDDKQAGERLWRHISSNMNLLSLCYIPVNSFIMCSSLFEILQFESSASATLPSELTTLYMIAVTVFYLKHTKEFRDNESTREHLDYNNLPPEVEEKFEKLGKVAFEGIKKGKLILGGNEVRGMEDSALFHRLPDCRSDALKREPQFCFIHLTMQEFFAARHLANNVSETELRNFVTKNSENGKWQLVIQFLAGLMNDKDELPSEIITDLLPVETEEEERYDDDEQTGNEEEWKVTCWPTKDKRDLAVTLCKCVNESKKMEIIVQRKLQQINFNCVNFIASHLTAVECSSLINVIKNIEQISHLDLMDNNMDSLGCLEIAKLLIYWKCRLSWLNLAENQLTDEAVKHLANAITNNNCQLRSLNLSENNITDTGAQHLAEAITNNNCQLRSLNLSENNITDTGAQHLAEAITNNKCQLHTLSLSFNYITVTGAQHLAEAITDSCQLRSLNLSKNNITDTGAQYLADAITKNNFQLRTLNLSQNNITDTGVQHLAHAITSNNCQLHTLNLSYNNITDTGAQHLADAITNNDCQLHTLDLLGNNITDTGAQHLADAITNNNCQLRSLNLSYNNMTKVGKRSGSLSFILTANEIVKY</sequence>
<evidence type="ECO:0000256" key="2">
    <source>
        <dbReference type="ARBA" id="ARBA00022737"/>
    </source>
</evidence>
<dbReference type="InterPro" id="IPR006553">
    <property type="entry name" value="Leu-rich_rpt_Cys-con_subtyp"/>
</dbReference>
<dbReference type="InterPro" id="IPR001611">
    <property type="entry name" value="Leu-rich_rpt"/>
</dbReference>
<keyword evidence="6" id="KW-0472">Membrane</keyword>
<dbReference type="PROSITE" id="PS50837">
    <property type="entry name" value="NACHT"/>
    <property type="match status" value="1"/>
</dbReference>
<dbReference type="SUPFAM" id="SSF52540">
    <property type="entry name" value="P-loop containing nucleoside triphosphate hydrolases"/>
    <property type="match status" value="1"/>
</dbReference>
<keyword evidence="3" id="KW-0547">Nucleotide-binding</keyword>
<feature type="transmembrane region" description="Helical" evidence="6">
    <location>
        <begin position="16"/>
        <end position="35"/>
    </location>
</feature>
<dbReference type="Pfam" id="PF05729">
    <property type="entry name" value="NACHT"/>
    <property type="match status" value="1"/>
</dbReference>
<dbReference type="Pfam" id="PF13516">
    <property type="entry name" value="LRR_6"/>
    <property type="match status" value="7"/>
</dbReference>
<feature type="transmembrane region" description="Helical" evidence="6">
    <location>
        <begin position="206"/>
        <end position="230"/>
    </location>
</feature>
<dbReference type="InterPro" id="IPR038359">
    <property type="entry name" value="Connexin_N_sf"/>
</dbReference>
<keyword evidence="6" id="KW-1133">Transmembrane helix</keyword>
<evidence type="ECO:0000259" key="7">
    <source>
        <dbReference type="PROSITE" id="PS50837"/>
    </source>
</evidence>
<dbReference type="AlphaFoldDB" id="A0A2B4SBP4"/>
<dbReference type="InterPro" id="IPR027417">
    <property type="entry name" value="P-loop_NTPase"/>
</dbReference>
<dbReference type="PANTHER" id="PTHR24106">
    <property type="entry name" value="NACHT, LRR AND CARD DOMAINS-CONTAINING"/>
    <property type="match status" value="1"/>
</dbReference>
<dbReference type="OrthoDB" id="5962656at2759"/>
<dbReference type="SMART" id="SM00368">
    <property type="entry name" value="LRR_RI"/>
    <property type="match status" value="9"/>
</dbReference>
<comment type="caution">
    <text evidence="8">The sequence shown here is derived from an EMBL/GenBank/DDBJ whole genome shotgun (WGS) entry which is preliminary data.</text>
</comment>
<dbReference type="EMBL" id="LSMT01000136">
    <property type="protein sequence ID" value="PFX26007.1"/>
    <property type="molecule type" value="Genomic_DNA"/>
</dbReference>
<keyword evidence="4" id="KW-0067">ATP-binding</keyword>
<dbReference type="GO" id="GO:0005524">
    <property type="term" value="F:ATP binding"/>
    <property type="evidence" value="ECO:0007669"/>
    <property type="project" value="UniProtKB-KW"/>
</dbReference>
<keyword evidence="2" id="KW-0677">Repeat</keyword>
<keyword evidence="9" id="KW-1185">Reference proteome</keyword>
<dbReference type="SMART" id="SM00367">
    <property type="entry name" value="LRR_CC"/>
    <property type="match status" value="4"/>
</dbReference>
<evidence type="ECO:0000256" key="1">
    <source>
        <dbReference type="ARBA" id="ARBA00022614"/>
    </source>
</evidence>
<reference evidence="9" key="1">
    <citation type="journal article" date="2017" name="bioRxiv">
        <title>Comparative analysis of the genomes of Stylophora pistillata and Acropora digitifera provides evidence for extensive differences between species of corals.</title>
        <authorList>
            <person name="Voolstra C.R."/>
            <person name="Li Y."/>
            <person name="Liew Y.J."/>
            <person name="Baumgarten S."/>
            <person name="Zoccola D."/>
            <person name="Flot J.-F."/>
            <person name="Tambutte S."/>
            <person name="Allemand D."/>
            <person name="Aranda M."/>
        </authorList>
    </citation>
    <scope>NUCLEOTIDE SEQUENCE [LARGE SCALE GENOMIC DNA]</scope>
</reference>
<dbReference type="PROSITE" id="PS51450">
    <property type="entry name" value="LRR"/>
    <property type="match status" value="1"/>
</dbReference>
<dbReference type="CDD" id="cd00116">
    <property type="entry name" value="LRR_RI"/>
    <property type="match status" value="1"/>
</dbReference>
<dbReference type="SUPFAM" id="SSF52047">
    <property type="entry name" value="RNI-like"/>
    <property type="match status" value="1"/>
</dbReference>
<dbReference type="InterPro" id="IPR032675">
    <property type="entry name" value="LRR_dom_sf"/>
</dbReference>
<protein>
    <submittedName>
        <fullName evidence="8">Protein NLRC3</fullName>
    </submittedName>
</protein>
<proteinExistence type="predicted"/>
<evidence type="ECO:0000313" key="8">
    <source>
        <dbReference type="EMBL" id="PFX26007.1"/>
    </source>
</evidence>
<dbReference type="Gene3D" id="1.20.1440.80">
    <property type="entry name" value="Gap junction channel protein cysteine-rich domain"/>
    <property type="match status" value="1"/>
</dbReference>
<name>A0A2B4SBP4_STYPI</name>
<feature type="transmembrane region" description="Helical" evidence="6">
    <location>
        <begin position="79"/>
        <end position="101"/>
    </location>
</feature>
<dbReference type="Gene3D" id="3.80.10.10">
    <property type="entry name" value="Ribonuclease Inhibitor"/>
    <property type="match status" value="2"/>
</dbReference>
<evidence type="ECO:0000313" key="9">
    <source>
        <dbReference type="Proteomes" id="UP000225706"/>
    </source>
</evidence>
<dbReference type="InterPro" id="IPR051261">
    <property type="entry name" value="NLR"/>
</dbReference>
<feature type="region of interest" description="Disordered" evidence="5">
    <location>
        <begin position="279"/>
        <end position="375"/>
    </location>
</feature>
<evidence type="ECO:0000256" key="3">
    <source>
        <dbReference type="ARBA" id="ARBA00022741"/>
    </source>
</evidence>
<accession>A0A2B4SBP4</accession>
<organism evidence="8 9">
    <name type="scientific">Stylophora pistillata</name>
    <name type="common">Smooth cauliflower coral</name>
    <dbReference type="NCBI Taxonomy" id="50429"/>
    <lineage>
        <taxon>Eukaryota</taxon>
        <taxon>Metazoa</taxon>
        <taxon>Cnidaria</taxon>
        <taxon>Anthozoa</taxon>
        <taxon>Hexacorallia</taxon>
        <taxon>Scleractinia</taxon>
        <taxon>Astrocoeniina</taxon>
        <taxon>Pocilloporidae</taxon>
        <taxon>Stylophora</taxon>
    </lineage>
</organism>
<feature type="compositionally biased region" description="Basic and acidic residues" evidence="5">
    <location>
        <begin position="290"/>
        <end position="338"/>
    </location>
</feature>
<gene>
    <name evidence="8" type="primary">NLRC3</name>
    <name evidence="8" type="ORF">AWC38_SpisGene9319</name>
</gene>
<keyword evidence="6" id="KW-0812">Transmembrane</keyword>
<dbReference type="InterPro" id="IPR007111">
    <property type="entry name" value="NACHT_NTPase"/>
</dbReference>
<evidence type="ECO:0000256" key="5">
    <source>
        <dbReference type="SAM" id="MobiDB-lite"/>
    </source>
</evidence>
<keyword evidence="1" id="KW-0433">Leucine-rich repeat</keyword>
<feature type="domain" description="NACHT" evidence="7">
    <location>
        <begin position="483"/>
        <end position="624"/>
    </location>
</feature>
<dbReference type="Gene3D" id="3.40.50.300">
    <property type="entry name" value="P-loop containing nucleotide triphosphate hydrolases"/>
    <property type="match status" value="1"/>
</dbReference>
<evidence type="ECO:0000256" key="6">
    <source>
        <dbReference type="SAM" id="Phobius"/>
    </source>
</evidence>